<dbReference type="CDD" id="cd05471">
    <property type="entry name" value="pepsin_like"/>
    <property type="match status" value="1"/>
</dbReference>
<accession>A0AAV3YSJ8</accession>
<dbReference type="GO" id="GO:0004190">
    <property type="term" value="F:aspartic-type endopeptidase activity"/>
    <property type="evidence" value="ECO:0007669"/>
    <property type="project" value="UniProtKB-KW"/>
</dbReference>
<dbReference type="InterPro" id="IPR034164">
    <property type="entry name" value="Pepsin-like_dom"/>
</dbReference>
<name>A0AAV3YSJ8_9GAST</name>
<evidence type="ECO:0000256" key="5">
    <source>
        <dbReference type="PIRSR" id="PIRSR601461-1"/>
    </source>
</evidence>
<dbReference type="EMBL" id="BLXT01001350">
    <property type="protein sequence ID" value="GFN84923.1"/>
    <property type="molecule type" value="Genomic_DNA"/>
</dbReference>
<feature type="domain" description="Peptidase A1" evidence="8">
    <location>
        <begin position="90"/>
        <end position="469"/>
    </location>
</feature>
<evidence type="ECO:0000313" key="10">
    <source>
        <dbReference type="Proteomes" id="UP000735302"/>
    </source>
</evidence>
<dbReference type="InterPro" id="IPR033121">
    <property type="entry name" value="PEPTIDASE_A1"/>
</dbReference>
<reference evidence="9 10" key="1">
    <citation type="journal article" date="2021" name="Elife">
        <title>Chloroplast acquisition without the gene transfer in kleptoplastic sea slugs, Plakobranchus ocellatus.</title>
        <authorList>
            <person name="Maeda T."/>
            <person name="Takahashi S."/>
            <person name="Yoshida T."/>
            <person name="Shimamura S."/>
            <person name="Takaki Y."/>
            <person name="Nagai Y."/>
            <person name="Toyoda A."/>
            <person name="Suzuki Y."/>
            <person name="Arimoto A."/>
            <person name="Ishii H."/>
            <person name="Satoh N."/>
            <person name="Nishiyama T."/>
            <person name="Hasebe M."/>
            <person name="Maruyama T."/>
            <person name="Minagawa J."/>
            <person name="Obokata J."/>
            <person name="Shigenobu S."/>
        </authorList>
    </citation>
    <scope>NUCLEOTIDE SEQUENCE [LARGE SCALE GENOMIC DNA]</scope>
</reference>
<dbReference type="AlphaFoldDB" id="A0AAV3YSJ8"/>
<feature type="active site" evidence="5">
    <location>
        <position position="108"/>
    </location>
</feature>
<comment type="caution">
    <text evidence="9">The sequence shown here is derived from an EMBL/GenBank/DDBJ whole genome shotgun (WGS) entry which is preliminary data.</text>
</comment>
<protein>
    <submittedName>
        <fullName evidence="9">Cathepsin d</fullName>
    </submittedName>
</protein>
<evidence type="ECO:0000256" key="2">
    <source>
        <dbReference type="ARBA" id="ARBA00022670"/>
    </source>
</evidence>
<evidence type="ECO:0000256" key="7">
    <source>
        <dbReference type="SAM" id="SignalP"/>
    </source>
</evidence>
<feature type="chain" id="PRO_5043472628" evidence="7">
    <location>
        <begin position="20"/>
        <end position="478"/>
    </location>
</feature>
<gene>
    <name evidence="9" type="ORF">PoB_001142900</name>
</gene>
<dbReference type="Proteomes" id="UP000735302">
    <property type="component" value="Unassembled WGS sequence"/>
</dbReference>
<dbReference type="FunFam" id="2.40.70.10:FF:000115">
    <property type="entry name" value="Lysosomal aspartic protease"/>
    <property type="match status" value="1"/>
</dbReference>
<dbReference type="SUPFAM" id="SSF50630">
    <property type="entry name" value="Acid proteases"/>
    <property type="match status" value="2"/>
</dbReference>
<keyword evidence="10" id="KW-1185">Reference proteome</keyword>
<evidence type="ECO:0000256" key="4">
    <source>
        <dbReference type="ARBA" id="ARBA00022801"/>
    </source>
</evidence>
<proteinExistence type="inferred from homology"/>
<keyword evidence="7" id="KW-0732">Signal</keyword>
<dbReference type="InterPro" id="IPR001461">
    <property type="entry name" value="Aspartic_peptidase_A1"/>
</dbReference>
<dbReference type="Gene3D" id="2.60.40.1960">
    <property type="match status" value="1"/>
</dbReference>
<keyword evidence="3 6" id="KW-0064">Aspartyl protease</keyword>
<evidence type="ECO:0000256" key="6">
    <source>
        <dbReference type="RuleBase" id="RU000454"/>
    </source>
</evidence>
<sequence length="478" mass="53137">MNLPPAVVLLLTLVSVCAAHVISLPFSPARRLPWQHKSVGKRLGSSRHMGESLQRPIQPLLKPHKRPIRDFQIYATTRDIKLANYENNSYYAPITIGTPGQEFNATFDTGSPLTWVPSIHSPNTQIFSRIKKEYNNESSSTYKADGKAFQVSYGSGHVSGYCGQDTVVIAGATVHNQTFGESILHPSSFGNTMNDGVLGLGFSNIAAGEEPTVFDNMVSQGLLPAPVFSFYFNRYDSDGPGSVLTLGGTNPEYYTGDFTFANLSMPDRWQFKMDKVQFNNSGDIAYRKNCQAVIDTTSSFVVGPSQDVALLHNWFGAKRPEGYPYLVSTSSLRSLTEIRVQFNNSGDIAYRKNCQAVIDTTSSFVVGPSHDVALLHNWFGAKPPEGYPYLYSFERHQLDGLPDVEFFVSGKKLSLTSKDYVVKRGDRYYSVIIGKERRKDEPPGWILGLSFLRAYYTQFDKGNHRIGFAKAASFPNRS</sequence>
<dbReference type="GO" id="GO:0006508">
    <property type="term" value="P:proteolysis"/>
    <property type="evidence" value="ECO:0007669"/>
    <property type="project" value="UniProtKB-KW"/>
</dbReference>
<dbReference type="PANTHER" id="PTHR47966:SF51">
    <property type="entry name" value="BETA-SITE APP-CLEAVING ENZYME, ISOFORM A-RELATED"/>
    <property type="match status" value="1"/>
</dbReference>
<evidence type="ECO:0000256" key="1">
    <source>
        <dbReference type="ARBA" id="ARBA00007447"/>
    </source>
</evidence>
<dbReference type="Pfam" id="PF00026">
    <property type="entry name" value="Asp"/>
    <property type="match status" value="2"/>
</dbReference>
<dbReference type="InterPro" id="IPR001969">
    <property type="entry name" value="Aspartic_peptidase_AS"/>
</dbReference>
<dbReference type="PRINTS" id="PR00792">
    <property type="entry name" value="PEPSIN"/>
</dbReference>
<comment type="similarity">
    <text evidence="1 6">Belongs to the peptidase A1 family.</text>
</comment>
<dbReference type="PROSITE" id="PS00141">
    <property type="entry name" value="ASP_PROTEASE"/>
    <property type="match status" value="1"/>
</dbReference>
<evidence type="ECO:0000259" key="8">
    <source>
        <dbReference type="PROSITE" id="PS51767"/>
    </source>
</evidence>
<evidence type="ECO:0000256" key="3">
    <source>
        <dbReference type="ARBA" id="ARBA00022750"/>
    </source>
</evidence>
<evidence type="ECO:0000313" key="9">
    <source>
        <dbReference type="EMBL" id="GFN84923.1"/>
    </source>
</evidence>
<dbReference type="Gene3D" id="2.40.70.10">
    <property type="entry name" value="Acid Proteases"/>
    <property type="match status" value="3"/>
</dbReference>
<keyword evidence="4 6" id="KW-0378">Hydrolase</keyword>
<dbReference type="PROSITE" id="PS51767">
    <property type="entry name" value="PEPTIDASE_A1"/>
    <property type="match status" value="1"/>
</dbReference>
<keyword evidence="2 6" id="KW-0645">Protease</keyword>
<feature type="signal peptide" evidence="7">
    <location>
        <begin position="1"/>
        <end position="19"/>
    </location>
</feature>
<dbReference type="InterPro" id="IPR021109">
    <property type="entry name" value="Peptidase_aspartic_dom_sf"/>
</dbReference>
<dbReference type="PANTHER" id="PTHR47966">
    <property type="entry name" value="BETA-SITE APP-CLEAVING ENZYME, ISOFORM A-RELATED"/>
    <property type="match status" value="1"/>
</dbReference>
<feature type="active site" evidence="5">
    <location>
        <position position="359"/>
    </location>
</feature>
<organism evidence="9 10">
    <name type="scientific">Plakobranchus ocellatus</name>
    <dbReference type="NCBI Taxonomy" id="259542"/>
    <lineage>
        <taxon>Eukaryota</taxon>
        <taxon>Metazoa</taxon>
        <taxon>Spiralia</taxon>
        <taxon>Lophotrochozoa</taxon>
        <taxon>Mollusca</taxon>
        <taxon>Gastropoda</taxon>
        <taxon>Heterobranchia</taxon>
        <taxon>Euthyneura</taxon>
        <taxon>Panpulmonata</taxon>
        <taxon>Sacoglossa</taxon>
        <taxon>Placobranchoidea</taxon>
        <taxon>Plakobranchidae</taxon>
        <taxon>Plakobranchus</taxon>
    </lineage>
</organism>